<evidence type="ECO:0000313" key="3">
    <source>
        <dbReference type="Proteomes" id="UP000663845"/>
    </source>
</evidence>
<name>A0A815M2Q6_9BILA</name>
<dbReference type="EMBL" id="CAJOAZ010003994">
    <property type="protein sequence ID" value="CAF4038608.1"/>
    <property type="molecule type" value="Genomic_DNA"/>
</dbReference>
<evidence type="ECO:0000313" key="2">
    <source>
        <dbReference type="EMBL" id="CAF4038608.1"/>
    </source>
</evidence>
<protein>
    <submittedName>
        <fullName evidence="1">Uncharacterized protein</fullName>
    </submittedName>
</protein>
<accession>A0A815M2Q6</accession>
<dbReference type="AlphaFoldDB" id="A0A815M2Q6"/>
<reference evidence="1" key="1">
    <citation type="submission" date="2021-02" db="EMBL/GenBank/DDBJ databases">
        <authorList>
            <person name="Nowell W R."/>
        </authorList>
    </citation>
    <scope>NUCLEOTIDE SEQUENCE</scope>
</reference>
<proteinExistence type="predicted"/>
<sequence>MNSDIGINIDGSISLPDDVMTLCDEKFFNLICNLCGDTMAELFRVQSINTTRTLLRMNSVFSVLDLDSRELDGLREKVRFNLDDGTTIIKPGVAKNVHCIISLVRLKEQQLNEKEKIL</sequence>
<organism evidence="1 3">
    <name type="scientific">Adineta steineri</name>
    <dbReference type="NCBI Taxonomy" id="433720"/>
    <lineage>
        <taxon>Eukaryota</taxon>
        <taxon>Metazoa</taxon>
        <taxon>Spiralia</taxon>
        <taxon>Gnathifera</taxon>
        <taxon>Rotifera</taxon>
        <taxon>Eurotatoria</taxon>
        <taxon>Bdelloidea</taxon>
        <taxon>Adinetida</taxon>
        <taxon>Adinetidae</taxon>
        <taxon>Adineta</taxon>
    </lineage>
</organism>
<evidence type="ECO:0000313" key="1">
    <source>
        <dbReference type="EMBL" id="CAF1413637.1"/>
    </source>
</evidence>
<dbReference type="Proteomes" id="UP000663844">
    <property type="component" value="Unassembled WGS sequence"/>
</dbReference>
<gene>
    <name evidence="1" type="ORF">JYZ213_LOCUS38542</name>
    <name evidence="2" type="ORF">OXD698_LOCUS31775</name>
</gene>
<comment type="caution">
    <text evidence="1">The sequence shown here is derived from an EMBL/GenBank/DDBJ whole genome shotgun (WGS) entry which is preliminary data.</text>
</comment>
<dbReference type="Proteomes" id="UP000663845">
    <property type="component" value="Unassembled WGS sequence"/>
</dbReference>
<dbReference type="EMBL" id="CAJNOG010001141">
    <property type="protein sequence ID" value="CAF1413637.1"/>
    <property type="molecule type" value="Genomic_DNA"/>
</dbReference>